<dbReference type="Pfam" id="PF04548">
    <property type="entry name" value="AIG1"/>
    <property type="match status" value="1"/>
</dbReference>
<keyword evidence="8" id="KW-0479">Metal-binding</keyword>
<dbReference type="InterPro" id="IPR006703">
    <property type="entry name" value="G_AIG1"/>
</dbReference>
<dbReference type="SUPFAM" id="SSF52540">
    <property type="entry name" value="P-loop containing nucleoside triphosphate hydrolases"/>
    <property type="match status" value="2"/>
</dbReference>
<dbReference type="STRING" id="400682.A0A1X7TUA0"/>
<keyword evidence="15" id="KW-0342">GTP-binding</keyword>
<dbReference type="EnsemblMetazoa" id="Aqu2.1.18618_001">
    <property type="protein sequence ID" value="Aqu2.1.18618_001"/>
    <property type="gene ID" value="Aqu2.1.18618"/>
</dbReference>
<evidence type="ECO:0000256" key="14">
    <source>
        <dbReference type="ARBA" id="ARBA00022989"/>
    </source>
</evidence>
<keyword evidence="9" id="KW-0547">Nucleotide-binding</keyword>
<evidence type="ECO:0000256" key="12">
    <source>
        <dbReference type="ARBA" id="ARBA00022842"/>
    </source>
</evidence>
<proteinExistence type="inferred from homology"/>
<evidence type="ECO:0000256" key="3">
    <source>
        <dbReference type="ARBA" id="ARBA00008535"/>
    </source>
</evidence>
<evidence type="ECO:0000256" key="7">
    <source>
        <dbReference type="ARBA" id="ARBA00022692"/>
    </source>
</evidence>
<evidence type="ECO:0000256" key="4">
    <source>
        <dbReference type="ARBA" id="ARBA00022448"/>
    </source>
</evidence>
<evidence type="ECO:0000313" key="19">
    <source>
        <dbReference type="EnsemblMetazoa" id="Aqu2.1.18618_001"/>
    </source>
</evidence>
<keyword evidence="6" id="KW-0934">Plastid</keyword>
<dbReference type="GO" id="GO:0046872">
    <property type="term" value="F:metal ion binding"/>
    <property type="evidence" value="ECO:0007669"/>
    <property type="project" value="UniProtKB-KW"/>
</dbReference>
<keyword evidence="12" id="KW-0460">Magnesium</keyword>
<keyword evidence="11" id="KW-1002">Plastid outer membrane</keyword>
<dbReference type="PANTHER" id="PTHR10903">
    <property type="entry name" value="GTPASE, IMAP FAMILY MEMBER-RELATED"/>
    <property type="match status" value="1"/>
</dbReference>
<comment type="subcellular location">
    <subcellularLocation>
        <location evidence="2">Membrane</location>
        <topology evidence="2">Single-pass membrane protein</topology>
    </subcellularLocation>
    <subcellularLocation>
        <location evidence="17">Plastid</location>
        <location evidence="17">Chloroplast outer membrane</location>
    </subcellularLocation>
</comment>
<dbReference type="InterPro" id="IPR027417">
    <property type="entry name" value="P-loop_NTPase"/>
</dbReference>
<dbReference type="AlphaFoldDB" id="A0A1X7TUA0"/>
<evidence type="ECO:0000256" key="17">
    <source>
        <dbReference type="ARBA" id="ARBA00024013"/>
    </source>
</evidence>
<keyword evidence="16" id="KW-0472">Membrane</keyword>
<keyword evidence="13" id="KW-0653">Protein transport</keyword>
<reference evidence="19" key="1">
    <citation type="submission" date="2017-05" db="UniProtKB">
        <authorList>
            <consortium name="EnsemblMetazoa"/>
        </authorList>
    </citation>
    <scope>IDENTIFICATION</scope>
</reference>
<dbReference type="InterPro" id="IPR045058">
    <property type="entry name" value="GIMA/IAN/Toc"/>
</dbReference>
<evidence type="ECO:0000256" key="15">
    <source>
        <dbReference type="ARBA" id="ARBA00023134"/>
    </source>
</evidence>
<evidence type="ECO:0000256" key="5">
    <source>
        <dbReference type="ARBA" id="ARBA00022528"/>
    </source>
</evidence>
<dbReference type="GO" id="GO:0016787">
    <property type="term" value="F:hydrolase activity"/>
    <property type="evidence" value="ECO:0007669"/>
    <property type="project" value="UniProtKB-KW"/>
</dbReference>
<keyword evidence="4" id="KW-0813">Transport</keyword>
<comment type="cofactor">
    <cofactor evidence="1">
        <name>Mg(2+)</name>
        <dbReference type="ChEBI" id="CHEBI:18420"/>
    </cofactor>
</comment>
<keyword evidence="5" id="KW-0150">Chloroplast</keyword>
<organism evidence="19">
    <name type="scientific">Amphimedon queenslandica</name>
    <name type="common">Sponge</name>
    <dbReference type="NCBI Taxonomy" id="400682"/>
    <lineage>
        <taxon>Eukaryota</taxon>
        <taxon>Metazoa</taxon>
        <taxon>Porifera</taxon>
        <taxon>Demospongiae</taxon>
        <taxon>Heteroscleromorpha</taxon>
        <taxon>Haplosclerida</taxon>
        <taxon>Niphatidae</taxon>
        <taxon>Amphimedon</taxon>
    </lineage>
</organism>
<accession>A0A1X7TUA0</accession>
<dbReference type="GO" id="GO:0016020">
    <property type="term" value="C:membrane"/>
    <property type="evidence" value="ECO:0007669"/>
    <property type="project" value="UniProtKB-SubCell"/>
</dbReference>
<dbReference type="GO" id="GO:0005525">
    <property type="term" value="F:GTP binding"/>
    <property type="evidence" value="ECO:0007669"/>
    <property type="project" value="UniProtKB-KW"/>
</dbReference>
<protein>
    <recommendedName>
        <fullName evidence="18">AIG1-type G domain-containing protein</fullName>
    </recommendedName>
</protein>
<evidence type="ECO:0000256" key="13">
    <source>
        <dbReference type="ARBA" id="ARBA00022927"/>
    </source>
</evidence>
<keyword evidence="14" id="KW-1133">Transmembrane helix</keyword>
<evidence type="ECO:0000256" key="11">
    <source>
        <dbReference type="ARBA" id="ARBA00022805"/>
    </source>
</evidence>
<evidence type="ECO:0000256" key="6">
    <source>
        <dbReference type="ARBA" id="ARBA00022640"/>
    </source>
</evidence>
<evidence type="ECO:0000256" key="2">
    <source>
        <dbReference type="ARBA" id="ARBA00004167"/>
    </source>
</evidence>
<evidence type="ECO:0000259" key="18">
    <source>
        <dbReference type="Pfam" id="PF04548"/>
    </source>
</evidence>
<evidence type="ECO:0000256" key="1">
    <source>
        <dbReference type="ARBA" id="ARBA00001946"/>
    </source>
</evidence>
<sequence length="369" mass="42062">MFTPCFYCNDNYKQLDWNEPTVLLLSSSPQATPTPIGGLTTRLSTKLYMATPLEDPAVQSEDNDIQNVEQQNENLSPDEEIEDKESEEYWQKIEELRQRGEPINIVVIGPTGTGKSTLINNLMGKTVAKVSHGIESEQLKVEVHEGEHKGVKIKVYDTVGFGDSRGKSNFDILNEINAKGKFDLVLLCINMTSRANADLIKILNDVKFKLHVNLWEHMVVVLTQTNQFIGDPLIQKLSEAAKEEAVQKKIRDLRRYIHSKVSDRVQTDTFDKIPFCTASDEVDKLLLEKNWLNPLWVSCIDQCSERAYSFLKEFAKYYLDKAKFLIDYAKLSVRESLRGQGGQENPRSQENQRCQENPGDQGNLWCILI</sequence>
<dbReference type="InParanoid" id="A0A1X7TUA0"/>
<dbReference type="PANTHER" id="PTHR10903:SF135">
    <property type="entry name" value="TRANSLOCASE OF CHLOROPLAST 120, CHLOROPLASTIC-RELATED"/>
    <property type="match status" value="1"/>
</dbReference>
<comment type="similarity">
    <text evidence="3">Belongs to the TRAFAC class TrmE-Era-EngA-EngB-Septin-like GTPase superfamily. AIG1/Toc34/Toc159-like paraseptin GTPase family. IAN subfamily.</text>
</comment>
<keyword evidence="10" id="KW-0378">Hydrolase</keyword>
<evidence type="ECO:0000256" key="16">
    <source>
        <dbReference type="ARBA" id="ARBA00023136"/>
    </source>
</evidence>
<name>A0A1X7TUA0_AMPQE</name>
<dbReference type="Gene3D" id="3.40.50.300">
    <property type="entry name" value="P-loop containing nucleotide triphosphate hydrolases"/>
    <property type="match status" value="1"/>
</dbReference>
<feature type="domain" description="AIG1-type G" evidence="18">
    <location>
        <begin position="104"/>
        <end position="241"/>
    </location>
</feature>
<dbReference type="GO" id="GO:0015031">
    <property type="term" value="P:protein transport"/>
    <property type="evidence" value="ECO:0007669"/>
    <property type="project" value="UniProtKB-KW"/>
</dbReference>
<evidence type="ECO:0000256" key="10">
    <source>
        <dbReference type="ARBA" id="ARBA00022801"/>
    </source>
</evidence>
<evidence type="ECO:0000256" key="9">
    <source>
        <dbReference type="ARBA" id="ARBA00022741"/>
    </source>
</evidence>
<evidence type="ECO:0000256" key="8">
    <source>
        <dbReference type="ARBA" id="ARBA00022723"/>
    </source>
</evidence>
<dbReference type="OrthoDB" id="425923at2759"/>
<keyword evidence="7" id="KW-0812">Transmembrane</keyword>